<evidence type="ECO:0000256" key="9">
    <source>
        <dbReference type="ARBA" id="ARBA00022833"/>
    </source>
</evidence>
<evidence type="ECO:0000256" key="8">
    <source>
        <dbReference type="ARBA" id="ARBA00022786"/>
    </source>
</evidence>
<dbReference type="PANTHER" id="PTHR11685">
    <property type="entry name" value="RBR FAMILY RING FINGER AND IBR DOMAIN-CONTAINING"/>
    <property type="match status" value="1"/>
</dbReference>
<dbReference type="SUPFAM" id="SSF57850">
    <property type="entry name" value="RING/U-box"/>
    <property type="match status" value="1"/>
</dbReference>
<dbReference type="GO" id="GO:0061630">
    <property type="term" value="F:ubiquitin protein ligase activity"/>
    <property type="evidence" value="ECO:0007669"/>
    <property type="project" value="UniProtKB-EC"/>
</dbReference>
<organism evidence="11">
    <name type="scientific">viral metagenome</name>
    <dbReference type="NCBI Taxonomy" id="1070528"/>
    <lineage>
        <taxon>unclassified sequences</taxon>
        <taxon>metagenomes</taxon>
        <taxon>organismal metagenomes</taxon>
    </lineage>
</organism>
<evidence type="ECO:0000256" key="4">
    <source>
        <dbReference type="ARBA" id="ARBA00022679"/>
    </source>
</evidence>
<dbReference type="GO" id="GO:0008270">
    <property type="term" value="F:zinc ion binding"/>
    <property type="evidence" value="ECO:0007669"/>
    <property type="project" value="UniProtKB-KW"/>
</dbReference>
<evidence type="ECO:0000256" key="1">
    <source>
        <dbReference type="ARBA" id="ARBA00001798"/>
    </source>
</evidence>
<comment type="pathway">
    <text evidence="2">Protein modification; protein ubiquitination.</text>
</comment>
<dbReference type="Gene3D" id="1.20.120.1750">
    <property type="match status" value="1"/>
</dbReference>
<keyword evidence="8" id="KW-0833">Ubl conjugation pathway</keyword>
<comment type="catalytic activity">
    <reaction evidence="1">
        <text>[E2 ubiquitin-conjugating enzyme]-S-ubiquitinyl-L-cysteine + [acceptor protein]-L-lysine = [E2 ubiquitin-conjugating enzyme]-L-cysteine + [acceptor protein]-N(6)-ubiquitinyl-L-lysine.</text>
        <dbReference type="EC" id="2.3.2.31"/>
    </reaction>
</comment>
<evidence type="ECO:0000256" key="2">
    <source>
        <dbReference type="ARBA" id="ARBA00004906"/>
    </source>
</evidence>
<dbReference type="InterPro" id="IPR031127">
    <property type="entry name" value="E3_UB_ligase_RBR"/>
</dbReference>
<dbReference type="InterPro" id="IPR044066">
    <property type="entry name" value="TRIAD_supradom"/>
</dbReference>
<proteinExistence type="predicted"/>
<name>A0A6C0C9E7_9ZZZZ</name>
<dbReference type="EC" id="2.3.2.31" evidence="3"/>
<dbReference type="GO" id="GO:0016567">
    <property type="term" value="P:protein ubiquitination"/>
    <property type="evidence" value="ECO:0007669"/>
    <property type="project" value="InterPro"/>
</dbReference>
<keyword evidence="5" id="KW-0479">Metal-binding</keyword>
<evidence type="ECO:0000256" key="6">
    <source>
        <dbReference type="ARBA" id="ARBA00022737"/>
    </source>
</evidence>
<dbReference type="InterPro" id="IPR054694">
    <property type="entry name" value="Parkin-like_IBR"/>
</dbReference>
<sequence length="552" mass="63085">MAKVISGLHHDNILIAIETIEKALTEEIKNKLPNAQIKKIKEQILGLKSHGIILITLNGKKKMFVENKKVMIIDCKKETKKNINLQIEKIKIEITKMIKKYNMIVQILRKNVVANVIPTIKNKISDGVKDAMIKGSDTIDAIEYGPENTSISLCFRKKKGKPDGHFLVIKENLLGLLDAYLNPDNIHLWELTHSDLPQQQFPTRWKIVFDVTSKMTIKCQGNPACNKMIKLSVLLSHLTFVERKKFRCKYVTLYLALIKAKYGDKVNIYYCKNTKCVCAETGFLYISNVTDDKEDNVFCEKCNTNHHVHLHQIECSLCKYSFCSTCEQHPYHVDRVCYGVVSDDIKLLLLSSSAYKPCPGCKLPYEKDGGCDHIICNNIDCGIHWCWRCLQKLDSKDPYLHACLSINVVATNVDGAYRDFHVDLDDELPELIPVIGLDDIAVRRAIDINVSNSDDTSEESDLDDERPYIEYLPGMLGRYPIEIPNFQLVHLTRANPRRNVFENIARLPENGVRNDIITKQESIWTKITQINIPTKITIAITCGYILLARFMR</sequence>
<evidence type="ECO:0000259" key="10">
    <source>
        <dbReference type="PROSITE" id="PS51873"/>
    </source>
</evidence>
<evidence type="ECO:0000256" key="7">
    <source>
        <dbReference type="ARBA" id="ARBA00022771"/>
    </source>
</evidence>
<evidence type="ECO:0000256" key="5">
    <source>
        <dbReference type="ARBA" id="ARBA00022723"/>
    </source>
</evidence>
<evidence type="ECO:0000313" key="11">
    <source>
        <dbReference type="EMBL" id="QHT00953.1"/>
    </source>
</evidence>
<dbReference type="Pfam" id="PF22605">
    <property type="entry name" value="IBR_2"/>
    <property type="match status" value="1"/>
</dbReference>
<accession>A0A6C0C9E7</accession>
<dbReference type="EMBL" id="MN739361">
    <property type="protein sequence ID" value="QHT00953.1"/>
    <property type="molecule type" value="Genomic_DNA"/>
</dbReference>
<keyword evidence="9" id="KW-0862">Zinc</keyword>
<feature type="domain" description="RING-type" evidence="10">
    <location>
        <begin position="162"/>
        <end position="415"/>
    </location>
</feature>
<keyword evidence="6" id="KW-0677">Repeat</keyword>
<reference evidence="11" key="1">
    <citation type="journal article" date="2020" name="Nature">
        <title>Giant virus diversity and host interactions through global metagenomics.</title>
        <authorList>
            <person name="Schulz F."/>
            <person name="Roux S."/>
            <person name="Paez-Espino D."/>
            <person name="Jungbluth S."/>
            <person name="Walsh D.A."/>
            <person name="Denef V.J."/>
            <person name="McMahon K.D."/>
            <person name="Konstantinidis K.T."/>
            <person name="Eloe-Fadrosh E.A."/>
            <person name="Kyrpides N.C."/>
            <person name="Woyke T."/>
        </authorList>
    </citation>
    <scope>NUCLEOTIDE SEQUENCE</scope>
    <source>
        <strain evidence="11">GVMAG-M-3300020192-26</strain>
    </source>
</reference>
<keyword evidence="7" id="KW-0863">Zinc-finger</keyword>
<dbReference type="AlphaFoldDB" id="A0A6C0C9E7"/>
<evidence type="ECO:0000256" key="3">
    <source>
        <dbReference type="ARBA" id="ARBA00012251"/>
    </source>
</evidence>
<protein>
    <recommendedName>
        <fullName evidence="3">RBR-type E3 ubiquitin transferase</fullName>
        <ecNumber evidence="3">2.3.2.31</ecNumber>
    </recommendedName>
</protein>
<keyword evidence="4" id="KW-0808">Transferase</keyword>
<dbReference type="PROSITE" id="PS51873">
    <property type="entry name" value="TRIAD"/>
    <property type="match status" value="1"/>
</dbReference>